<evidence type="ECO:0000313" key="1">
    <source>
        <dbReference type="EMBL" id="GME22009.1"/>
    </source>
</evidence>
<proteinExistence type="predicted"/>
<organism evidence="1 2">
    <name type="scientific">Neofusicoccum parvum</name>
    <dbReference type="NCBI Taxonomy" id="310453"/>
    <lineage>
        <taxon>Eukaryota</taxon>
        <taxon>Fungi</taxon>
        <taxon>Dikarya</taxon>
        <taxon>Ascomycota</taxon>
        <taxon>Pezizomycotina</taxon>
        <taxon>Dothideomycetes</taxon>
        <taxon>Dothideomycetes incertae sedis</taxon>
        <taxon>Botryosphaeriales</taxon>
        <taxon>Botryosphaeriaceae</taxon>
        <taxon>Neofusicoccum</taxon>
    </lineage>
</organism>
<sequence length="350" mass="38603">MKTLFLVLHSCVAAGFLNRPQDPTGAPILPAGSSYNFKPDNSPSYHTPNIPTLYDLTESQFESGLVSSHYAGSFLTTSDGNQYFVVSQILLVQPQSNLRHSVFDITDPSRYWANSEYAPTPDKTNLTRGPWNYTFTDYSFQATTDDAVSHMQTWVSTADYSFNISWDATSTALHNLGSGTFNFGGANNSQWSLPACRTQGTLTIGDTELTIDPENSHTWYDRQWGYSKPPTFTWLGLRFPESDVSLSVWAIDYASGTSDHEWRFATVRTSLGDQILSLNFVPDANSTWTSPSSNNTYPTRWTLEFQNGDSIVVTSARPDQELGTGISAFVHVEGSFLGNQGGSGVVDVLL</sequence>
<comment type="caution">
    <text evidence="1">The sequence shown here is derived from an EMBL/GenBank/DDBJ whole genome shotgun (WGS) entry which is preliminary data.</text>
</comment>
<reference evidence="1" key="1">
    <citation type="submission" date="2024-09" db="EMBL/GenBank/DDBJ databases">
        <title>Draft Genome Sequences of Neofusicoccum parvum.</title>
        <authorList>
            <person name="Ashida A."/>
            <person name="Camagna M."/>
            <person name="Tanaka A."/>
            <person name="Takemoto D."/>
        </authorList>
    </citation>
    <scope>NUCLEOTIDE SEQUENCE</scope>
    <source>
        <strain evidence="1">PPO83</strain>
    </source>
</reference>
<dbReference type="Proteomes" id="UP001165186">
    <property type="component" value="Unassembled WGS sequence"/>
</dbReference>
<keyword evidence="2" id="KW-1185">Reference proteome</keyword>
<name>A0ACB5RNC2_9PEZI</name>
<accession>A0ACB5RNC2</accession>
<gene>
    <name evidence="1" type="primary">g12297</name>
    <name evidence="1" type="ORF">NpPPO83_00012297</name>
</gene>
<protein>
    <submittedName>
        <fullName evidence="1">Hydroxyneurosporene synthase</fullName>
    </submittedName>
</protein>
<dbReference type="EMBL" id="BSXG01000001">
    <property type="protein sequence ID" value="GME22009.1"/>
    <property type="molecule type" value="Genomic_DNA"/>
</dbReference>
<evidence type="ECO:0000313" key="2">
    <source>
        <dbReference type="Proteomes" id="UP001165186"/>
    </source>
</evidence>